<name>A0A813JQS3_POLGL</name>
<dbReference type="Proteomes" id="UP000626109">
    <property type="component" value="Unassembled WGS sequence"/>
</dbReference>
<reference evidence="1" key="1">
    <citation type="submission" date="2021-02" db="EMBL/GenBank/DDBJ databases">
        <authorList>
            <person name="Dougan E. K."/>
            <person name="Rhodes N."/>
            <person name="Thang M."/>
            <person name="Chan C."/>
        </authorList>
    </citation>
    <scope>NUCLEOTIDE SEQUENCE</scope>
</reference>
<dbReference type="EMBL" id="CAJNNW010026351">
    <property type="protein sequence ID" value="CAE8684700.1"/>
    <property type="molecule type" value="Genomic_DNA"/>
</dbReference>
<organism evidence="1 2">
    <name type="scientific">Polarella glacialis</name>
    <name type="common">Dinoflagellate</name>
    <dbReference type="NCBI Taxonomy" id="89957"/>
    <lineage>
        <taxon>Eukaryota</taxon>
        <taxon>Sar</taxon>
        <taxon>Alveolata</taxon>
        <taxon>Dinophyceae</taxon>
        <taxon>Suessiales</taxon>
        <taxon>Suessiaceae</taxon>
        <taxon>Polarella</taxon>
    </lineage>
</organism>
<protein>
    <submittedName>
        <fullName evidence="1">Uncharacterized protein</fullName>
    </submittedName>
</protein>
<evidence type="ECO:0000313" key="2">
    <source>
        <dbReference type="Proteomes" id="UP000626109"/>
    </source>
</evidence>
<accession>A0A813JQS3</accession>
<evidence type="ECO:0000313" key="1">
    <source>
        <dbReference type="EMBL" id="CAE8684700.1"/>
    </source>
</evidence>
<proteinExistence type="predicted"/>
<dbReference type="AlphaFoldDB" id="A0A813JQS3"/>
<sequence length="277" mass="31804">MRATGALCLLETGPTNEQPAVDFETDWPEVFDAITGKAIDPKLVAEARALELDYIRRCNVYRFVPRGLAKANTGRPPIKTKWVDTDKGDELRPNIRCQRLAMEIKRSWQATAFAGTPPLESLRFLVSLATFRSKFNTVERPYKMLFIDIRRPHFMADAQRELYVEIAPEEQVLFPDRMCGRLIKSMYGAQDADQDCEHEYGNFLVGESFAQGLNSPCLFYHAVRDIRIEVHGDDFTCLAHEAELLWLVTRFEPRYEIKGRLGRTQRIAGKCMFLTAF</sequence>
<gene>
    <name evidence="1" type="ORF">PGLA2088_LOCUS24069</name>
</gene>
<comment type="caution">
    <text evidence="1">The sequence shown here is derived from an EMBL/GenBank/DDBJ whole genome shotgun (WGS) entry which is preliminary data.</text>
</comment>